<keyword evidence="8" id="KW-0378">Hydrolase</keyword>
<dbReference type="STRING" id="333673.A0A3M0L684"/>
<dbReference type="InterPro" id="IPR002156">
    <property type="entry name" value="RNaseH_domain"/>
</dbReference>
<dbReference type="Gene3D" id="3.10.10.10">
    <property type="entry name" value="HIV Type 1 Reverse Transcriptase, subunit A, domain 1"/>
    <property type="match status" value="2"/>
</dbReference>
<feature type="domain" description="Integrase-type" evidence="20">
    <location>
        <begin position="1886"/>
        <end position="1927"/>
    </location>
</feature>
<evidence type="ECO:0000313" key="26">
    <source>
        <dbReference type="Proteomes" id="UP000269221"/>
    </source>
</evidence>
<evidence type="ECO:0000256" key="14">
    <source>
        <dbReference type="ARBA" id="ARBA00023172"/>
    </source>
</evidence>
<dbReference type="Pfam" id="PF06817">
    <property type="entry name" value="RVT_thumb"/>
    <property type="match status" value="1"/>
</dbReference>
<dbReference type="InterPro" id="IPR008919">
    <property type="entry name" value="Retrov_capsid_N"/>
</dbReference>
<dbReference type="InterPro" id="IPR012337">
    <property type="entry name" value="RNaseH-like_sf"/>
</dbReference>
<dbReference type="InterPro" id="IPR043128">
    <property type="entry name" value="Rev_trsase/Diguanyl_cyclase"/>
</dbReference>
<dbReference type="GO" id="GO:0003677">
    <property type="term" value="F:DNA binding"/>
    <property type="evidence" value="ECO:0007669"/>
    <property type="project" value="UniProtKB-KW"/>
</dbReference>
<evidence type="ECO:0000259" key="21">
    <source>
        <dbReference type="PROSITE" id="PS50878"/>
    </source>
</evidence>
<keyword evidence="15" id="KW-0511">Multifunctional enzyme</keyword>
<evidence type="ECO:0000256" key="16">
    <source>
        <dbReference type="PROSITE-ProRule" id="PRU00450"/>
    </source>
</evidence>
<proteinExistence type="inferred from homology"/>
<feature type="domain" description="RNase H type-1" evidence="22">
    <location>
        <begin position="532"/>
        <end position="675"/>
    </location>
</feature>
<protein>
    <submittedName>
        <fullName evidence="25">Uncharacterized protein</fullName>
    </submittedName>
</protein>
<evidence type="ECO:0000259" key="24">
    <source>
        <dbReference type="PROSITE" id="PS51027"/>
    </source>
</evidence>
<dbReference type="InterPro" id="IPR021109">
    <property type="entry name" value="Peptidase_aspartic_dom_sf"/>
</dbReference>
<dbReference type="Pfam" id="PF00665">
    <property type="entry name" value="rve"/>
    <property type="match status" value="2"/>
</dbReference>
<dbReference type="PANTHER" id="PTHR41694">
    <property type="entry name" value="ENDOGENOUS RETROVIRUS GROUP K MEMBER POL PROTEIN"/>
    <property type="match status" value="1"/>
</dbReference>
<dbReference type="GO" id="GO:0015074">
    <property type="term" value="P:DNA integration"/>
    <property type="evidence" value="ECO:0007669"/>
    <property type="project" value="UniProtKB-KW"/>
</dbReference>
<dbReference type="Gene3D" id="1.10.375.10">
    <property type="entry name" value="Human Immunodeficiency Virus Type 1 Capsid Protein"/>
    <property type="match status" value="1"/>
</dbReference>
<keyword evidence="12" id="KW-0695">RNA-directed DNA polymerase</keyword>
<keyword evidence="4" id="KW-0540">Nuclease</keyword>
<keyword evidence="26" id="KW-1185">Reference proteome</keyword>
<evidence type="ECO:0000256" key="8">
    <source>
        <dbReference type="ARBA" id="ARBA00022801"/>
    </source>
</evidence>
<dbReference type="Pfam" id="PF00077">
    <property type="entry name" value="RVP"/>
    <property type="match status" value="1"/>
</dbReference>
<evidence type="ECO:0000259" key="20">
    <source>
        <dbReference type="PROSITE" id="PS50876"/>
    </source>
</evidence>
<keyword evidence="6" id="KW-0255">Endonuclease</keyword>
<keyword evidence="14" id="KW-0233">DNA recombination</keyword>
<feature type="domain" description="Peptidase A2" evidence="19">
    <location>
        <begin position="1186"/>
        <end position="1261"/>
    </location>
</feature>
<evidence type="ECO:0000313" key="25">
    <source>
        <dbReference type="EMBL" id="RMC20878.1"/>
    </source>
</evidence>
<dbReference type="InterPro" id="IPR003308">
    <property type="entry name" value="Integrase_Zn-bd_dom_N"/>
</dbReference>
<dbReference type="InterPro" id="IPR041577">
    <property type="entry name" value="RT_RNaseH_2"/>
</dbReference>
<dbReference type="PANTHER" id="PTHR41694:SF4">
    <property type="entry name" value="ENDOGENOUS RETROVIRUS GROUP K MEMBER 10 POL PROTEIN-RELATED"/>
    <property type="match status" value="1"/>
</dbReference>
<dbReference type="InterPro" id="IPR034170">
    <property type="entry name" value="Retropepsin-like_cat_dom"/>
</dbReference>
<dbReference type="EMBL" id="QRBI01000093">
    <property type="protein sequence ID" value="RMC20878.1"/>
    <property type="molecule type" value="Genomic_DNA"/>
</dbReference>
<keyword evidence="11" id="KW-0229">DNA integration</keyword>
<evidence type="ECO:0000256" key="7">
    <source>
        <dbReference type="ARBA" id="ARBA00022771"/>
    </source>
</evidence>
<dbReference type="Pfam" id="PF00552">
    <property type="entry name" value="IN_DBD_C"/>
    <property type="match status" value="1"/>
</dbReference>
<dbReference type="InterPro" id="IPR010661">
    <property type="entry name" value="RVT_thumb"/>
</dbReference>
<dbReference type="GO" id="GO:0016032">
    <property type="term" value="P:viral process"/>
    <property type="evidence" value="ECO:0007669"/>
    <property type="project" value="InterPro"/>
</dbReference>
<dbReference type="SUPFAM" id="SSF50122">
    <property type="entry name" value="DNA-binding domain of retroviral integrase"/>
    <property type="match status" value="1"/>
</dbReference>
<dbReference type="InterPro" id="IPR036397">
    <property type="entry name" value="RNaseH_sf"/>
</dbReference>
<dbReference type="PROSITE" id="PS50879">
    <property type="entry name" value="RNASE_H_1"/>
    <property type="match status" value="2"/>
</dbReference>
<dbReference type="InterPro" id="IPR000477">
    <property type="entry name" value="RT_dom"/>
</dbReference>
<feature type="DNA-binding region" description="Integrase-type" evidence="17">
    <location>
        <begin position="2108"/>
        <end position="2155"/>
    </location>
</feature>
<dbReference type="InterPro" id="IPR018061">
    <property type="entry name" value="Retropepsins"/>
</dbReference>
<dbReference type="Gene3D" id="3.30.70.270">
    <property type="match status" value="4"/>
</dbReference>
<feature type="domain" description="Integrase catalytic" evidence="23">
    <location>
        <begin position="738"/>
        <end position="912"/>
    </location>
</feature>
<dbReference type="SUPFAM" id="SSF46919">
    <property type="entry name" value="N-terminal Zn binding domain of HIV integrase"/>
    <property type="match status" value="1"/>
</dbReference>
<evidence type="ECO:0000256" key="2">
    <source>
        <dbReference type="ARBA" id="ARBA00022679"/>
    </source>
</evidence>
<evidence type="ECO:0000256" key="6">
    <source>
        <dbReference type="ARBA" id="ARBA00022759"/>
    </source>
</evidence>
<evidence type="ECO:0000256" key="15">
    <source>
        <dbReference type="ARBA" id="ARBA00023268"/>
    </source>
</evidence>
<dbReference type="GO" id="GO:0008270">
    <property type="term" value="F:zinc ion binding"/>
    <property type="evidence" value="ECO:0007669"/>
    <property type="project" value="UniProtKB-KW"/>
</dbReference>
<dbReference type="SUPFAM" id="SSF53098">
    <property type="entry name" value="Ribonuclease H-like"/>
    <property type="match status" value="4"/>
</dbReference>
<name>A0A3M0L684_HIRRU</name>
<dbReference type="GO" id="GO:0004190">
    <property type="term" value="F:aspartic-type endopeptidase activity"/>
    <property type="evidence" value="ECO:0007669"/>
    <property type="project" value="InterPro"/>
</dbReference>
<dbReference type="InterPro" id="IPR001037">
    <property type="entry name" value="Integrase_C_retrovir"/>
</dbReference>
<keyword evidence="7 16" id="KW-0863">Zinc-finger</keyword>
<dbReference type="Pfam" id="PF00078">
    <property type="entry name" value="RVT_1"/>
    <property type="match status" value="2"/>
</dbReference>
<evidence type="ECO:0000256" key="4">
    <source>
        <dbReference type="ARBA" id="ARBA00022722"/>
    </source>
</evidence>
<feature type="domain" description="Integrase-type" evidence="24">
    <location>
        <begin position="2108"/>
        <end position="2155"/>
    </location>
</feature>
<dbReference type="GO" id="GO:0003964">
    <property type="term" value="F:RNA-directed DNA polymerase activity"/>
    <property type="evidence" value="ECO:0007669"/>
    <property type="project" value="UniProtKB-KW"/>
</dbReference>
<evidence type="ECO:0000256" key="3">
    <source>
        <dbReference type="ARBA" id="ARBA00022695"/>
    </source>
</evidence>
<dbReference type="InterPro" id="IPR001584">
    <property type="entry name" value="Integrase_cat-core"/>
</dbReference>
<evidence type="ECO:0000256" key="1">
    <source>
        <dbReference type="ARBA" id="ARBA00010879"/>
    </source>
</evidence>
<dbReference type="InterPro" id="IPR017856">
    <property type="entry name" value="Integrase-like_N"/>
</dbReference>
<dbReference type="Pfam" id="PF00075">
    <property type="entry name" value="RNase_H"/>
    <property type="match status" value="2"/>
</dbReference>
<dbReference type="PROSITE" id="PS50876">
    <property type="entry name" value="ZF_INTEGRASE"/>
    <property type="match status" value="1"/>
</dbReference>
<feature type="domain" description="Reverse transcriptase" evidence="21">
    <location>
        <begin position="138"/>
        <end position="319"/>
    </location>
</feature>
<keyword evidence="3" id="KW-0548">Nucleotidyltransferase</keyword>
<dbReference type="PROSITE" id="PS50175">
    <property type="entry name" value="ASP_PROT_RETROV"/>
    <property type="match status" value="1"/>
</dbReference>
<dbReference type="InterPro" id="IPR008916">
    <property type="entry name" value="Retrov_capsid_C"/>
</dbReference>
<feature type="region of interest" description="Disordered" evidence="18">
    <location>
        <begin position="2158"/>
        <end position="2184"/>
    </location>
</feature>
<organism evidence="25 26">
    <name type="scientific">Hirundo rustica rustica</name>
    <dbReference type="NCBI Taxonomy" id="333673"/>
    <lineage>
        <taxon>Eukaryota</taxon>
        <taxon>Metazoa</taxon>
        <taxon>Chordata</taxon>
        <taxon>Craniata</taxon>
        <taxon>Vertebrata</taxon>
        <taxon>Euteleostomi</taxon>
        <taxon>Archelosauria</taxon>
        <taxon>Archosauria</taxon>
        <taxon>Dinosauria</taxon>
        <taxon>Saurischia</taxon>
        <taxon>Theropoda</taxon>
        <taxon>Coelurosauria</taxon>
        <taxon>Aves</taxon>
        <taxon>Neognathae</taxon>
        <taxon>Neoaves</taxon>
        <taxon>Telluraves</taxon>
        <taxon>Australaves</taxon>
        <taxon>Passeriformes</taxon>
        <taxon>Sylvioidea</taxon>
        <taxon>Hirundinidae</taxon>
        <taxon>Hirundo</taxon>
    </lineage>
</organism>
<dbReference type="Gene3D" id="2.30.30.10">
    <property type="entry name" value="Integrase, C-terminal domain superfamily, retroviral"/>
    <property type="match status" value="1"/>
</dbReference>
<keyword evidence="13" id="KW-0238">DNA-binding</keyword>
<comment type="similarity">
    <text evidence="1">Belongs to the beta type-B retroviral polymerase family. HERV class-II K(HML-2) pol subfamily.</text>
</comment>
<dbReference type="Proteomes" id="UP000269221">
    <property type="component" value="Unassembled WGS sequence"/>
</dbReference>
<feature type="domain" description="Reverse transcriptase" evidence="21">
    <location>
        <begin position="1322"/>
        <end position="1511"/>
    </location>
</feature>
<evidence type="ECO:0000256" key="11">
    <source>
        <dbReference type="ARBA" id="ARBA00022908"/>
    </source>
</evidence>
<dbReference type="OrthoDB" id="9809460at2759"/>
<dbReference type="Pfam" id="PF17919">
    <property type="entry name" value="RT_RNaseH_2"/>
    <property type="match status" value="1"/>
</dbReference>
<dbReference type="PROSITE" id="PS50994">
    <property type="entry name" value="INTEGRASE"/>
    <property type="match status" value="2"/>
</dbReference>
<dbReference type="GO" id="GO:0035613">
    <property type="term" value="F:RNA stem-loop binding"/>
    <property type="evidence" value="ECO:0007669"/>
    <property type="project" value="TreeGrafter"/>
</dbReference>
<dbReference type="Gene3D" id="2.40.70.10">
    <property type="entry name" value="Acid Proteases"/>
    <property type="match status" value="1"/>
</dbReference>
<evidence type="ECO:0000256" key="10">
    <source>
        <dbReference type="ARBA" id="ARBA00022842"/>
    </source>
</evidence>
<evidence type="ECO:0000259" key="22">
    <source>
        <dbReference type="PROSITE" id="PS50879"/>
    </source>
</evidence>
<keyword evidence="2" id="KW-0808">Transferase</keyword>
<dbReference type="SUPFAM" id="SSF50630">
    <property type="entry name" value="Acid proteases"/>
    <property type="match status" value="1"/>
</dbReference>
<dbReference type="Gene3D" id="1.10.10.200">
    <property type="match status" value="1"/>
</dbReference>
<comment type="caution">
    <text evidence="25">The sequence shown here is derived from an EMBL/GenBank/DDBJ whole genome shotgun (WGS) entry which is preliminary data.</text>
</comment>
<dbReference type="Gene3D" id="1.10.1200.30">
    <property type="match status" value="1"/>
</dbReference>
<evidence type="ECO:0000256" key="13">
    <source>
        <dbReference type="ARBA" id="ARBA00023125"/>
    </source>
</evidence>
<gene>
    <name evidence="25" type="ORF">DUI87_01731</name>
</gene>
<dbReference type="Pfam" id="PF02022">
    <property type="entry name" value="Integrase_Zn"/>
    <property type="match status" value="1"/>
</dbReference>
<evidence type="ECO:0000256" key="18">
    <source>
        <dbReference type="SAM" id="MobiDB-lite"/>
    </source>
</evidence>
<dbReference type="GO" id="GO:0006508">
    <property type="term" value="P:proteolysis"/>
    <property type="evidence" value="ECO:0007669"/>
    <property type="project" value="InterPro"/>
</dbReference>
<evidence type="ECO:0000256" key="5">
    <source>
        <dbReference type="ARBA" id="ARBA00022723"/>
    </source>
</evidence>
<keyword evidence="5" id="KW-0479">Metal-binding</keyword>
<evidence type="ECO:0000256" key="12">
    <source>
        <dbReference type="ARBA" id="ARBA00022918"/>
    </source>
</evidence>
<reference evidence="25 26" key="1">
    <citation type="submission" date="2018-07" db="EMBL/GenBank/DDBJ databases">
        <title>A high quality draft genome assembly of the barn swallow (H. rustica rustica).</title>
        <authorList>
            <person name="Formenti G."/>
            <person name="Chiara M."/>
            <person name="Poveda L."/>
            <person name="Francoijs K.-J."/>
            <person name="Bonisoli-Alquati A."/>
            <person name="Canova L."/>
            <person name="Gianfranceschi L."/>
            <person name="Horner D.S."/>
            <person name="Saino N."/>
        </authorList>
    </citation>
    <scope>NUCLEOTIDE SEQUENCE [LARGE SCALE GENOMIC DNA]</scope>
    <source>
        <strain evidence="25">Chelidonia</strain>
        <tissue evidence="25">Blood</tissue>
    </source>
</reference>
<keyword evidence="9" id="KW-0862">Zinc</keyword>
<keyword evidence="10" id="KW-0460">Magnesium</keyword>
<sequence>MPSRYVGTESISISGVTGGSQQLTVLEAEVSLTGNGWQKHPIVTGPEAPCILGIDYLRNGYFKDPKGYRWAFGIAAVETEDIRQLSTLPGLSDDSCAVGLLRVEEQQVPIATTTVHRRQYRTDRDSVTPIHEMIRKLESQGVVSKARSPFNSPIWPVRKSSGEWRLTVDYRALNEVTPPLSAAVPDMLELQYELESKAAKWYATIDIANAFFSIPLAAECRAQFAFTWKGIQYTWNRLPQGWKHSPTICHGLIQTALEKGEAPEHLQYIDDIIVWGNTAGEVFEKGEKIIQILLKAGFAIKRSKVKGPAQEIQFLGVKWQDGRRQIPTEVINKIIAMSPPTSKKETQAFLGAIGFWRMHIPEYSQIVSPLYLVTRKKNDFHWGPEQQQAFAQIKQEIAHAVALGPVRTGPEVKNVLYSAAGNNGLSWSLWQKVPGETRGRPLGFWSRSYRGSEANYTPTEKEILAAYEGLQAASEVIGTETQLLLAPRLPVLGWMFKGKVPSTHHATDTTWSKWIALITQRARIGNPNRPGILEIITNWPEGANRKWKAAVWSPTRRVAQATEGQGGSSQIAELKAIQLALDIAEREKWPRLYLYTDSWMVANALWGWLNRWKKANWQRRGKPIWAAEIWQDIAARVEKLTVKVRHVDAHVSKSQANEEHHNNEQVDKAAKVKVSQVDLDWQHKGEVFLARWAHDASGHQGRDATYRWARDRGVDLTMDNISQVIHNCETCAAIKQAKRVKPLWYGGRWLKYRYGEAWQIDYITLPQTRQGKRYVLTMVEATTGWLETYPVPHATARNTILGLEKQVLWRHGTPERIESDNGTHFKNGLINTWAREHGIEWIYHIPYHAPAAGKVERCNGLLKTTLKALGGGTFKNWELNLAKATWMVNTRGSINRAGPAQSEPLHTVDGDKVPVVHMKGILGKTVWINPTSSKGRPIRGIVFAQGPGSTWWGFLASSSPTPETAVDDNGNPLTLEHLMGEGRWADPSDQTSDIPIKALQVTMEHAVSAFFGMVPDSPVVPYYKIMQGTKESFTKFVERLTGAIEVQVTEVAPILVTSSRHKPYRLQLTEALHLRTADWTFLSINTKEQGAWPVQGKELVIIGDRKYTPQEVEILPGVLVNDPGNLVLWLHCTHPPTFIPKGQVIAQIIPTRGPNNTPVACPVQAITEERPRIDCEFRVGGETINITGLLDTGAYVTVVPAKDWPSHWALQDVAGHVQGVGGLQLARQSRSIVQIKGPKGQLANIRPFVLDYKEPLLGRDLMSQWGVKIDIPDPSVEISAASIDERPTKKLNWLTNEPVWVEQWPLSKTKLKALEELVKEQLAKGHIVETDSPWNSPVFVIQKPGKGKWRLLQDLRQINNVIEDMGSLQPGMPSPTMLPQNWQLAVIDIKDCFFQIPLHPDDAPRFAFSVPTINREALRRRYHWRVLPQGMKNSPVICQWYVASLLSPVRAAAGQAIIYHYMDDVLVCAPNDDMLSHVLGLTVDALVAAGFELQEEKVQRMPPWKYLGLEIGKQTIVPQKLAIKTKVSSLADVHQLCGALNWVRPWLGLTTNDLAPLFNLLKGGEELSSPRVLTPEAEKALEKVQDAMSKRQAHRFDPELPFIFIIMGKLPHLHGMIFQWRNIPKKDREGNDPLSIIEWVFLSHQRSKRMTRPQELVAELIRKARFRIRELDGCDFECIHIPIGLRSGQISKAMLEHLLQENEALQFALDSFTGQISIHRPAHKIFNSEVKFVLSLKEVRSRRPLKALTIFTDASGRSHKSVLTWKDPQTQQWEADIAKVEGLPQVAELAAVVRAFERFPEPFNLVTDSAYVVGVVSRADQAILQEVSNIALYDLLSKLVRLVSHREQPYFVMHTRSHTDLPGFITEGNRKADALAAPAEMAPLPNIFMQAKLSHQLFHQNAPGLVRRFHLTREQARAIVATCPSCSQQAVPTLHAGVNPRGLRSCEVWQTDVTHFPQFGQQKYIHVSVDTFSGAVFASAHTGEKAGDAIKHLIHAFSFMGIPRELKTDNGPAYKSRELCSFLQQWGVEHKTGIPHSPTGQAMVERTHGTIKRVLHQQQRVLRTESPLVRLARALFTINFLNCSYEGLNPPIVRHFGASSLFGVKERPQVMVRDPGSGGTEGPHDLVTWGRGYACVSTPTGPKWIPAKWVRPYVPKSPGSGKINSPQVTVAAWRRKRKTSNEES</sequence>
<dbReference type="InterPro" id="IPR043502">
    <property type="entry name" value="DNA/RNA_pol_sf"/>
</dbReference>
<dbReference type="GO" id="GO:0006310">
    <property type="term" value="P:DNA recombination"/>
    <property type="evidence" value="ECO:0007669"/>
    <property type="project" value="UniProtKB-KW"/>
</dbReference>
<dbReference type="InterPro" id="IPR036862">
    <property type="entry name" value="Integrase_C_dom_sf_retrovir"/>
</dbReference>
<dbReference type="PROSITE" id="PS50878">
    <property type="entry name" value="RT_POL"/>
    <property type="match status" value="2"/>
</dbReference>
<evidence type="ECO:0000256" key="9">
    <source>
        <dbReference type="ARBA" id="ARBA00022833"/>
    </source>
</evidence>
<accession>A0A3M0L684</accession>
<dbReference type="PROSITE" id="PS51027">
    <property type="entry name" value="INTEGRASE_DBD"/>
    <property type="match status" value="1"/>
</dbReference>
<dbReference type="InterPro" id="IPR001995">
    <property type="entry name" value="Peptidase_A2_cat"/>
</dbReference>
<dbReference type="GO" id="GO:0004523">
    <property type="term" value="F:RNA-DNA hybrid ribonuclease activity"/>
    <property type="evidence" value="ECO:0007669"/>
    <property type="project" value="InterPro"/>
</dbReference>
<evidence type="ECO:0000259" key="23">
    <source>
        <dbReference type="PROSITE" id="PS50994"/>
    </source>
</evidence>
<dbReference type="FunFam" id="3.30.70.270:FF:000020">
    <property type="entry name" value="Transposon Tf2-6 polyprotein-like Protein"/>
    <property type="match status" value="1"/>
</dbReference>
<evidence type="ECO:0000259" key="19">
    <source>
        <dbReference type="PROSITE" id="PS50175"/>
    </source>
</evidence>
<feature type="domain" description="RNase H type-1" evidence="22">
    <location>
        <begin position="1744"/>
        <end position="1881"/>
    </location>
</feature>
<dbReference type="Gene3D" id="3.30.420.10">
    <property type="entry name" value="Ribonuclease H-like superfamily/Ribonuclease H"/>
    <property type="match status" value="4"/>
</dbReference>
<evidence type="ECO:0000256" key="17">
    <source>
        <dbReference type="PROSITE-ProRule" id="PRU00506"/>
    </source>
</evidence>
<dbReference type="CDD" id="cd05482">
    <property type="entry name" value="HIV_retropepsin_like"/>
    <property type="match status" value="1"/>
</dbReference>
<feature type="domain" description="Integrase catalytic" evidence="23">
    <location>
        <begin position="1936"/>
        <end position="2098"/>
    </location>
</feature>
<dbReference type="SUPFAM" id="SSF56672">
    <property type="entry name" value="DNA/RNA polymerases"/>
    <property type="match status" value="2"/>
</dbReference>